<sequence>MRVKLRLCTPNIRTKLPEHSEHLTVSASSNCGRCNTRLDAHSTMLRRKARCPQRFEDRGSDACRRTGRPSLKRGRVEEEEINHEQTVIPLRRRILSTYRVRLRAHGKRRIKAREGSLKASYGDEKRMQCAGAAGAYAAHRGVDLANAHICLSY</sequence>
<reference evidence="1 2" key="1">
    <citation type="journal article" date="2019" name="New Phytol.">
        <title>Comparative genomics reveals unique wood-decay strategies and fruiting body development in the Schizophyllaceae.</title>
        <authorList>
            <person name="Almasi E."/>
            <person name="Sahu N."/>
            <person name="Krizsan K."/>
            <person name="Balint B."/>
            <person name="Kovacs G.M."/>
            <person name="Kiss B."/>
            <person name="Cseklye J."/>
            <person name="Drula E."/>
            <person name="Henrissat B."/>
            <person name="Nagy I."/>
            <person name="Chovatia M."/>
            <person name="Adam C."/>
            <person name="LaButti K."/>
            <person name="Lipzen A."/>
            <person name="Riley R."/>
            <person name="Grigoriev I.V."/>
            <person name="Nagy L.G."/>
        </authorList>
    </citation>
    <scope>NUCLEOTIDE SEQUENCE [LARGE SCALE GENOMIC DNA]</scope>
    <source>
        <strain evidence="1 2">NL-1724</strain>
    </source>
</reference>
<name>A0A550C825_9AGAR</name>
<evidence type="ECO:0000313" key="2">
    <source>
        <dbReference type="Proteomes" id="UP000320762"/>
    </source>
</evidence>
<accession>A0A550C825</accession>
<dbReference type="EMBL" id="VDMD01000019">
    <property type="protein sequence ID" value="TRM60939.1"/>
    <property type="molecule type" value="Genomic_DNA"/>
</dbReference>
<evidence type="ECO:0000313" key="1">
    <source>
        <dbReference type="EMBL" id="TRM60939.1"/>
    </source>
</evidence>
<comment type="caution">
    <text evidence="1">The sequence shown here is derived from an EMBL/GenBank/DDBJ whole genome shotgun (WGS) entry which is preliminary data.</text>
</comment>
<dbReference type="AlphaFoldDB" id="A0A550C825"/>
<organism evidence="1 2">
    <name type="scientific">Schizophyllum amplum</name>
    <dbReference type="NCBI Taxonomy" id="97359"/>
    <lineage>
        <taxon>Eukaryota</taxon>
        <taxon>Fungi</taxon>
        <taxon>Dikarya</taxon>
        <taxon>Basidiomycota</taxon>
        <taxon>Agaricomycotina</taxon>
        <taxon>Agaricomycetes</taxon>
        <taxon>Agaricomycetidae</taxon>
        <taxon>Agaricales</taxon>
        <taxon>Schizophyllaceae</taxon>
        <taxon>Schizophyllum</taxon>
    </lineage>
</organism>
<dbReference type="Proteomes" id="UP000320762">
    <property type="component" value="Unassembled WGS sequence"/>
</dbReference>
<proteinExistence type="predicted"/>
<gene>
    <name evidence="1" type="ORF">BD626DRAFT_503234</name>
</gene>
<protein>
    <submittedName>
        <fullName evidence="1">Uncharacterized protein</fullName>
    </submittedName>
</protein>
<keyword evidence="2" id="KW-1185">Reference proteome</keyword>